<dbReference type="AlphaFoldDB" id="A0A9P0EZW0"/>
<accession>A0A9P0EZW0</accession>
<dbReference type="PANTHER" id="PTHR21568">
    <property type="entry name" value="TRNA PSEUDOURIDINE SYNTHASE PUS10"/>
    <property type="match status" value="1"/>
</dbReference>
<dbReference type="GO" id="GO:0003723">
    <property type="term" value="F:RNA binding"/>
    <property type="evidence" value="ECO:0007669"/>
    <property type="project" value="InterPro"/>
</dbReference>
<comment type="similarity">
    <text evidence="1">Belongs to the pseudouridine synthase Pus10 family.</text>
</comment>
<proteinExistence type="inferred from homology"/>
<dbReference type="InterPro" id="IPR048742">
    <property type="entry name" value="Pus10_N_euk"/>
</dbReference>
<dbReference type="FunFam" id="3.30.70.3190:FF:000001">
    <property type="entry name" value="tRNA pseudouridine synthase Pus10"/>
    <property type="match status" value="1"/>
</dbReference>
<dbReference type="Proteomes" id="UP001152759">
    <property type="component" value="Chromosome 3"/>
</dbReference>
<name>A0A9P0EZW0_BEMTA</name>
<evidence type="ECO:0000256" key="6">
    <source>
        <dbReference type="ARBA" id="ARBA00079393"/>
    </source>
</evidence>
<keyword evidence="4" id="KW-0413">Isomerase</keyword>
<dbReference type="GO" id="GO:0160148">
    <property type="term" value="F:tRNA pseudouridine(55) synthase activity"/>
    <property type="evidence" value="ECO:0007669"/>
    <property type="project" value="UniProtKB-EC"/>
</dbReference>
<dbReference type="Gene3D" id="3.30.70.2510">
    <property type="match status" value="1"/>
</dbReference>
<feature type="domain" description="Pus10-like C-terminal" evidence="9">
    <location>
        <begin position="106"/>
        <end position="342"/>
    </location>
</feature>
<dbReference type="GO" id="GO:0031119">
    <property type="term" value="P:tRNA pseudouridine synthesis"/>
    <property type="evidence" value="ECO:0007669"/>
    <property type="project" value="UniProtKB-ARBA"/>
</dbReference>
<gene>
    <name evidence="10" type="ORF">BEMITA_LOCUS5177</name>
</gene>
<evidence type="ECO:0000256" key="7">
    <source>
        <dbReference type="ARBA" id="ARBA00083669"/>
    </source>
</evidence>
<dbReference type="InterPro" id="IPR039894">
    <property type="entry name" value="Pus10-like"/>
</dbReference>
<dbReference type="PANTHER" id="PTHR21568:SF0">
    <property type="entry name" value="TRNA PSEUDOURIDINE SYNTHASE PUS10"/>
    <property type="match status" value="1"/>
</dbReference>
<dbReference type="EC" id="5.4.99.25" evidence="2"/>
<dbReference type="EMBL" id="OU963864">
    <property type="protein sequence ID" value="CAH0386010.1"/>
    <property type="molecule type" value="Genomic_DNA"/>
</dbReference>
<protein>
    <recommendedName>
        <fullName evidence="2">tRNA pseudouridine(55) synthase</fullName>
        <ecNumber evidence="2">5.4.99.25</ecNumber>
    </recommendedName>
    <alternativeName>
        <fullName evidence="7">tRNA pseudouridine 55 synthase</fullName>
    </alternativeName>
    <alternativeName>
        <fullName evidence="5">tRNA pseudouridylate synthase</fullName>
    </alternativeName>
    <alternativeName>
        <fullName evidence="6">tRNA-uridine isomerase</fullName>
    </alternativeName>
</protein>
<evidence type="ECO:0000256" key="5">
    <source>
        <dbReference type="ARBA" id="ARBA00075270"/>
    </source>
</evidence>
<dbReference type="FunFam" id="3.30.70.2510:FF:000001">
    <property type="entry name" value="tRNA pseudouridine synthase Pus10"/>
    <property type="match status" value="1"/>
</dbReference>
<evidence type="ECO:0000256" key="2">
    <source>
        <dbReference type="ARBA" id="ARBA00012787"/>
    </source>
</evidence>
<dbReference type="Pfam" id="PF21238">
    <property type="entry name" value="Pus10_C"/>
    <property type="match status" value="1"/>
</dbReference>
<dbReference type="SUPFAM" id="SSF55120">
    <property type="entry name" value="Pseudouridine synthase"/>
    <property type="match status" value="1"/>
</dbReference>
<keyword evidence="3" id="KW-0819">tRNA processing</keyword>
<dbReference type="Gene3D" id="3.30.70.3190">
    <property type="match status" value="1"/>
</dbReference>
<dbReference type="InterPro" id="IPR020103">
    <property type="entry name" value="PsdUridine_synth_cat_dom_sf"/>
</dbReference>
<evidence type="ECO:0000256" key="3">
    <source>
        <dbReference type="ARBA" id="ARBA00022694"/>
    </source>
</evidence>
<evidence type="ECO:0000313" key="10">
    <source>
        <dbReference type="EMBL" id="CAH0386010.1"/>
    </source>
</evidence>
<evidence type="ECO:0000313" key="11">
    <source>
        <dbReference type="Proteomes" id="UP001152759"/>
    </source>
</evidence>
<keyword evidence="11" id="KW-1185">Reference proteome</keyword>
<organism evidence="10 11">
    <name type="scientific">Bemisia tabaci</name>
    <name type="common">Sweetpotato whitefly</name>
    <name type="synonym">Aleurodes tabaci</name>
    <dbReference type="NCBI Taxonomy" id="7038"/>
    <lineage>
        <taxon>Eukaryota</taxon>
        <taxon>Metazoa</taxon>
        <taxon>Ecdysozoa</taxon>
        <taxon>Arthropoda</taxon>
        <taxon>Hexapoda</taxon>
        <taxon>Insecta</taxon>
        <taxon>Pterygota</taxon>
        <taxon>Neoptera</taxon>
        <taxon>Paraneoptera</taxon>
        <taxon>Hemiptera</taxon>
        <taxon>Sternorrhyncha</taxon>
        <taxon>Aleyrodoidea</taxon>
        <taxon>Aleyrodidae</taxon>
        <taxon>Aleyrodinae</taxon>
        <taxon>Bemisia</taxon>
    </lineage>
</organism>
<sequence>MSVKELWKNIITPKLAIKIKKNFNPTSKFDINVEYVYTDDEKEYRFLLNKFPGKFKKNQISQTAVDKILRSTYRRWLFKDDFPCPPSVPNEVVKFQNVCMYHARIFCGGRYNKWSRNVSQARWHTQRKKEVIASVEEMITDVVKRAFGATKIKFVAAGREDVDVRCLGRGRPFYLDLFNPQVTKMTQEQLNAVQREINTASQGLMRIQHLQLIDTSVVSLLKEGAEYKKKSYCAYCVVWGPTPDLNHLSSLTPFDLAQRTPVRVMHRRPLLTRSRTIHQLSGTIVKAISPDGPCFFKINLTTQAGTYVKEFVHGDFGRTKPNLGSILGGIKVSVIALDVTDVCLDWPPSEA</sequence>
<reference evidence="10" key="1">
    <citation type="submission" date="2021-12" db="EMBL/GenBank/DDBJ databases">
        <authorList>
            <person name="King R."/>
        </authorList>
    </citation>
    <scope>NUCLEOTIDE SEQUENCE</scope>
</reference>
<evidence type="ECO:0000259" key="9">
    <source>
        <dbReference type="Pfam" id="PF21238"/>
    </source>
</evidence>
<evidence type="ECO:0000256" key="1">
    <source>
        <dbReference type="ARBA" id="ARBA00009652"/>
    </source>
</evidence>
<dbReference type="Pfam" id="PF21237">
    <property type="entry name" value="Pus10_N_euk"/>
    <property type="match status" value="1"/>
</dbReference>
<evidence type="ECO:0000256" key="4">
    <source>
        <dbReference type="ARBA" id="ARBA00023235"/>
    </source>
</evidence>
<evidence type="ECO:0000259" key="8">
    <source>
        <dbReference type="Pfam" id="PF21237"/>
    </source>
</evidence>
<dbReference type="InterPro" id="IPR048741">
    <property type="entry name" value="Pus10-like_C"/>
</dbReference>
<feature type="domain" description="Pus10 N-terminal eukaryotes" evidence="8">
    <location>
        <begin position="2"/>
        <end position="98"/>
    </location>
</feature>